<name>A0A427YK00_9TREE</name>
<dbReference type="InterPro" id="IPR015943">
    <property type="entry name" value="WD40/YVTN_repeat-like_dom_sf"/>
</dbReference>
<dbReference type="SUPFAM" id="SSF82171">
    <property type="entry name" value="DPP6 N-terminal domain-like"/>
    <property type="match status" value="1"/>
</dbReference>
<organism evidence="1 2">
    <name type="scientific">Saitozyma podzolica</name>
    <dbReference type="NCBI Taxonomy" id="1890683"/>
    <lineage>
        <taxon>Eukaryota</taxon>
        <taxon>Fungi</taxon>
        <taxon>Dikarya</taxon>
        <taxon>Basidiomycota</taxon>
        <taxon>Agaricomycotina</taxon>
        <taxon>Tremellomycetes</taxon>
        <taxon>Tremellales</taxon>
        <taxon>Trimorphomycetaceae</taxon>
        <taxon>Saitozyma</taxon>
    </lineage>
</organism>
<dbReference type="OrthoDB" id="1932312at2759"/>
<keyword evidence="2" id="KW-1185">Reference proteome</keyword>
<comment type="caution">
    <text evidence="1">The sequence shown here is derived from an EMBL/GenBank/DDBJ whole genome shotgun (WGS) entry which is preliminary data.</text>
</comment>
<proteinExistence type="predicted"/>
<sequence>MSSSGPHLPTLIAHYLLTAYPSVLPTFLAAASLPAPDPANPPNPDLRTLAADYASQSLTSELASTSLEERAEPAKDGSWRNWTAKDVVAIPLERGVGLKQVVRTVEGVSAMNLLTVDVRRVPRREFDTGLAAYRSQWNRSIITSSVDKTLKILDYTTGEVSESPRTNLTLGRSHHRAASCRRAKLCSAPDHGKIPLDLVDGRNTFKSNKFVVRVRTSPDGRWMATASYDHHIVIYEANELSPAYTEDDQLVLDETDDISLACEPTLRYTERHRIHVSSNPEAVIFHPSGDWVMYTLRDSHLLHYIRLPRDDGMALDGEGVEDWETRAKSFNPHPMDTHVSFSVLDLAIHPSGKVIACLTGDHRGGSGERVLLYGIDPEETERLACLWSGGEGDDFVLPRMSWLPDGTGIM</sequence>
<dbReference type="Proteomes" id="UP000279259">
    <property type="component" value="Unassembled WGS sequence"/>
</dbReference>
<accession>A0A427YK00</accession>
<protein>
    <submittedName>
        <fullName evidence="1">Uncharacterized protein</fullName>
    </submittedName>
</protein>
<dbReference type="Pfam" id="PF00400">
    <property type="entry name" value="WD40"/>
    <property type="match status" value="1"/>
</dbReference>
<dbReference type="STRING" id="1890683.A0A427YK00"/>
<dbReference type="Gene3D" id="2.130.10.10">
    <property type="entry name" value="YVTN repeat-like/Quinoprotein amine dehydrogenase"/>
    <property type="match status" value="1"/>
</dbReference>
<evidence type="ECO:0000313" key="2">
    <source>
        <dbReference type="Proteomes" id="UP000279259"/>
    </source>
</evidence>
<dbReference type="EMBL" id="RSCD01000008">
    <property type="protein sequence ID" value="RSH91389.1"/>
    <property type="molecule type" value="Genomic_DNA"/>
</dbReference>
<gene>
    <name evidence="1" type="ORF">EHS25_009688</name>
</gene>
<reference evidence="1 2" key="1">
    <citation type="submission" date="2018-11" db="EMBL/GenBank/DDBJ databases">
        <title>Genome sequence of Saitozyma podzolica DSM 27192.</title>
        <authorList>
            <person name="Aliyu H."/>
            <person name="Gorte O."/>
            <person name="Ochsenreither K."/>
        </authorList>
    </citation>
    <scope>NUCLEOTIDE SEQUENCE [LARGE SCALE GENOMIC DNA]</scope>
    <source>
        <strain evidence="1 2">DSM 27192</strain>
    </source>
</reference>
<evidence type="ECO:0000313" key="1">
    <source>
        <dbReference type="EMBL" id="RSH91389.1"/>
    </source>
</evidence>
<dbReference type="AlphaFoldDB" id="A0A427YK00"/>
<dbReference type="InterPro" id="IPR001680">
    <property type="entry name" value="WD40_rpt"/>
</dbReference>